<organism evidence="2 3">
    <name type="scientific">Periplaneta americana</name>
    <name type="common">American cockroach</name>
    <name type="synonym">Blatta americana</name>
    <dbReference type="NCBI Taxonomy" id="6978"/>
    <lineage>
        <taxon>Eukaryota</taxon>
        <taxon>Metazoa</taxon>
        <taxon>Ecdysozoa</taxon>
        <taxon>Arthropoda</taxon>
        <taxon>Hexapoda</taxon>
        <taxon>Insecta</taxon>
        <taxon>Pterygota</taxon>
        <taxon>Neoptera</taxon>
        <taxon>Polyneoptera</taxon>
        <taxon>Dictyoptera</taxon>
        <taxon>Blattodea</taxon>
        <taxon>Blattoidea</taxon>
        <taxon>Blattidae</taxon>
        <taxon>Blattinae</taxon>
        <taxon>Periplaneta</taxon>
    </lineage>
</organism>
<name>A0ABQ8S0D4_PERAM</name>
<feature type="region of interest" description="Disordered" evidence="1">
    <location>
        <begin position="77"/>
        <end position="96"/>
    </location>
</feature>
<protein>
    <submittedName>
        <fullName evidence="2">Uncharacterized protein</fullName>
    </submittedName>
</protein>
<sequence length="108" mass="12354">MAGLCEGGNEPPGSLKALSFGDPVEFASVDIDRPWKTQLFCRLFQKDKHWNGIPKELGRWSDQEGHGEERLMKRWESVERSEGNGSKSCPLEDSHRGPMLHIRSERIY</sequence>
<comment type="caution">
    <text evidence="2">The sequence shown here is derived from an EMBL/GenBank/DDBJ whole genome shotgun (WGS) entry which is preliminary data.</text>
</comment>
<evidence type="ECO:0000256" key="1">
    <source>
        <dbReference type="SAM" id="MobiDB-lite"/>
    </source>
</evidence>
<dbReference type="Proteomes" id="UP001148838">
    <property type="component" value="Unassembled WGS sequence"/>
</dbReference>
<evidence type="ECO:0000313" key="3">
    <source>
        <dbReference type="Proteomes" id="UP001148838"/>
    </source>
</evidence>
<reference evidence="2 3" key="1">
    <citation type="journal article" date="2022" name="Allergy">
        <title>Genome assembly and annotation of Periplaneta americana reveal a comprehensive cockroach allergen profile.</title>
        <authorList>
            <person name="Wang L."/>
            <person name="Xiong Q."/>
            <person name="Saelim N."/>
            <person name="Wang L."/>
            <person name="Nong W."/>
            <person name="Wan A.T."/>
            <person name="Shi M."/>
            <person name="Liu X."/>
            <person name="Cao Q."/>
            <person name="Hui J.H.L."/>
            <person name="Sookrung N."/>
            <person name="Leung T.F."/>
            <person name="Tungtrongchitr A."/>
            <person name="Tsui S.K.W."/>
        </authorList>
    </citation>
    <scope>NUCLEOTIDE SEQUENCE [LARGE SCALE GENOMIC DNA]</scope>
    <source>
        <strain evidence="2">PWHHKU_190912</strain>
    </source>
</reference>
<evidence type="ECO:0000313" key="2">
    <source>
        <dbReference type="EMBL" id="KAJ4427382.1"/>
    </source>
</evidence>
<proteinExistence type="predicted"/>
<dbReference type="EMBL" id="JAJSOF020000038">
    <property type="protein sequence ID" value="KAJ4427382.1"/>
    <property type="molecule type" value="Genomic_DNA"/>
</dbReference>
<gene>
    <name evidence="2" type="ORF">ANN_25003</name>
</gene>
<accession>A0ABQ8S0D4</accession>
<keyword evidence="3" id="KW-1185">Reference proteome</keyword>